<protein>
    <recommendedName>
        <fullName evidence="5">Glycosyltransferase 2-like domain-containing protein</fullName>
    </recommendedName>
</protein>
<comment type="caution">
    <text evidence="6">The sequence shown here is derived from an EMBL/GenBank/DDBJ whole genome shotgun (WGS) entry which is preliminary data.</text>
</comment>
<dbReference type="AlphaFoldDB" id="A0A1F2WLL2"/>
<dbReference type="CDD" id="cd04186">
    <property type="entry name" value="GT_2_like_c"/>
    <property type="match status" value="1"/>
</dbReference>
<comment type="pathway">
    <text evidence="1">Cell wall biogenesis; cell wall polysaccharide biosynthesis.</text>
</comment>
<evidence type="ECO:0000313" key="7">
    <source>
        <dbReference type="Proteomes" id="UP000177876"/>
    </source>
</evidence>
<dbReference type="Gene3D" id="3.90.550.10">
    <property type="entry name" value="Spore Coat Polysaccharide Biosynthesis Protein SpsA, Chain A"/>
    <property type="match status" value="1"/>
</dbReference>
<dbReference type="PANTHER" id="PTHR43179">
    <property type="entry name" value="RHAMNOSYLTRANSFERASE WBBL"/>
    <property type="match status" value="1"/>
</dbReference>
<organism evidence="6 7">
    <name type="scientific">Candidatus Solincola sediminis</name>
    <dbReference type="NCBI Taxonomy" id="1797199"/>
    <lineage>
        <taxon>Bacteria</taxon>
        <taxon>Bacillati</taxon>
        <taxon>Actinomycetota</taxon>
        <taxon>Candidatus Geothermincolia</taxon>
        <taxon>Candidatus Geothermincolales</taxon>
        <taxon>Candidatus Geothermincolaceae</taxon>
        <taxon>Candidatus Solincola</taxon>
    </lineage>
</organism>
<dbReference type="SUPFAM" id="SSF53448">
    <property type="entry name" value="Nucleotide-diphospho-sugar transferases"/>
    <property type="match status" value="1"/>
</dbReference>
<accession>A0A1F2WLL2</accession>
<evidence type="ECO:0000259" key="5">
    <source>
        <dbReference type="Pfam" id="PF00535"/>
    </source>
</evidence>
<feature type="domain" description="Glycosyltransferase 2-like" evidence="5">
    <location>
        <begin position="6"/>
        <end position="178"/>
    </location>
</feature>
<dbReference type="GO" id="GO:0016757">
    <property type="term" value="F:glycosyltransferase activity"/>
    <property type="evidence" value="ECO:0007669"/>
    <property type="project" value="UniProtKB-KW"/>
</dbReference>
<gene>
    <name evidence="6" type="ORF">A2Y75_08415</name>
</gene>
<reference evidence="6 7" key="1">
    <citation type="journal article" date="2016" name="Nat. Commun.">
        <title>Thousands of microbial genomes shed light on interconnected biogeochemical processes in an aquifer system.</title>
        <authorList>
            <person name="Anantharaman K."/>
            <person name="Brown C.T."/>
            <person name="Hug L.A."/>
            <person name="Sharon I."/>
            <person name="Castelle C.J."/>
            <person name="Probst A.J."/>
            <person name="Thomas B.C."/>
            <person name="Singh A."/>
            <person name="Wilkins M.J."/>
            <person name="Karaoz U."/>
            <person name="Brodie E.L."/>
            <person name="Williams K.H."/>
            <person name="Hubbard S.S."/>
            <person name="Banfield J.F."/>
        </authorList>
    </citation>
    <scope>NUCLEOTIDE SEQUENCE [LARGE SCALE GENOMIC DNA]</scope>
</reference>
<evidence type="ECO:0000256" key="4">
    <source>
        <dbReference type="ARBA" id="ARBA00022679"/>
    </source>
</evidence>
<dbReference type="InterPro" id="IPR001173">
    <property type="entry name" value="Glyco_trans_2-like"/>
</dbReference>
<evidence type="ECO:0000313" key="6">
    <source>
        <dbReference type="EMBL" id="OFW57748.1"/>
    </source>
</evidence>
<evidence type="ECO:0000256" key="2">
    <source>
        <dbReference type="ARBA" id="ARBA00006739"/>
    </source>
</evidence>
<dbReference type="PANTHER" id="PTHR43179:SF12">
    <property type="entry name" value="GALACTOFURANOSYLTRANSFERASE GLFT2"/>
    <property type="match status" value="1"/>
</dbReference>
<evidence type="ECO:0000256" key="3">
    <source>
        <dbReference type="ARBA" id="ARBA00022676"/>
    </source>
</evidence>
<dbReference type="InterPro" id="IPR029044">
    <property type="entry name" value="Nucleotide-diphossugar_trans"/>
</dbReference>
<dbReference type="Proteomes" id="UP000177876">
    <property type="component" value="Unassembled WGS sequence"/>
</dbReference>
<name>A0A1F2WLL2_9ACTN</name>
<evidence type="ECO:0000256" key="1">
    <source>
        <dbReference type="ARBA" id="ARBA00004776"/>
    </source>
</evidence>
<sequence>MPKITFVVPNYQGEKLLAACLDSVFSQETNESFEIIVVDDCSTDGSTRLIESSYPDVKVIVNRKNSGCAASKNVGAAQAQGEFIAFLDNDIELDADWVEAMLRRFETEGDRLGCCASHILINGYKSLLNSTGGLVNLLGYAWDRGIFGQDTNSYAHNNQVMWACAAAMIVRRSIFEEIGGFDSVYEYLFDDVDLGWRMNVRDYGVAYEPRAIVHHHQNTVQGWKLVRRLYLYERNRLRNLIKNMESQTLKWISPELRYHFLHRVQREFDNSNFSLPMRLYMIPRMVQALFWNAFHLRDTLRLRSKVQETRQLTDWQLMRAGVLCPFFGDPYIMEDPRIRLEATSGNGQQKKLPRRIVMSTETNGALESGWYSRELDVRGVYFRWMEKEATLHMKGRKGKRYLVLHTLMSNPTDISKLSVSINGQPVSSIEVPNYPNLARIELPPGLEAGDWKVELRVDNTFSPRDVLGIEDYRKLGVAIAKVELS</sequence>
<dbReference type="Pfam" id="PF00535">
    <property type="entry name" value="Glycos_transf_2"/>
    <property type="match status" value="1"/>
</dbReference>
<keyword evidence="3" id="KW-0328">Glycosyltransferase</keyword>
<proteinExistence type="inferred from homology"/>
<keyword evidence="4" id="KW-0808">Transferase</keyword>
<dbReference type="STRING" id="1797197.A2Y75_08415"/>
<dbReference type="EMBL" id="MELK01000030">
    <property type="protein sequence ID" value="OFW57748.1"/>
    <property type="molecule type" value="Genomic_DNA"/>
</dbReference>
<comment type="similarity">
    <text evidence="2">Belongs to the glycosyltransferase 2 family.</text>
</comment>